<proteinExistence type="predicted"/>
<feature type="compositionally biased region" description="Basic and acidic residues" evidence="1">
    <location>
        <begin position="341"/>
        <end position="350"/>
    </location>
</feature>
<gene>
    <name evidence="2" type="ORF">WOLCODRAFT_135818</name>
</gene>
<feature type="region of interest" description="Disordered" evidence="1">
    <location>
        <begin position="389"/>
        <end position="409"/>
    </location>
</feature>
<accession>A0A2H3JJ17</accession>
<dbReference type="AlphaFoldDB" id="A0A2H3JJ17"/>
<evidence type="ECO:0000313" key="3">
    <source>
        <dbReference type="Proteomes" id="UP000218811"/>
    </source>
</evidence>
<evidence type="ECO:0000313" key="2">
    <source>
        <dbReference type="EMBL" id="PCH37738.1"/>
    </source>
</evidence>
<keyword evidence="3" id="KW-1185">Reference proteome</keyword>
<dbReference type="EMBL" id="KB467942">
    <property type="protein sequence ID" value="PCH37738.1"/>
    <property type="molecule type" value="Genomic_DNA"/>
</dbReference>
<organism evidence="2 3">
    <name type="scientific">Wolfiporia cocos (strain MD-104)</name>
    <name type="common">Brown rot fungus</name>
    <dbReference type="NCBI Taxonomy" id="742152"/>
    <lineage>
        <taxon>Eukaryota</taxon>
        <taxon>Fungi</taxon>
        <taxon>Dikarya</taxon>
        <taxon>Basidiomycota</taxon>
        <taxon>Agaricomycotina</taxon>
        <taxon>Agaricomycetes</taxon>
        <taxon>Polyporales</taxon>
        <taxon>Phaeolaceae</taxon>
        <taxon>Wolfiporia</taxon>
    </lineage>
</organism>
<evidence type="ECO:0000256" key="1">
    <source>
        <dbReference type="SAM" id="MobiDB-lite"/>
    </source>
</evidence>
<feature type="compositionally biased region" description="Low complexity" evidence="1">
    <location>
        <begin position="324"/>
        <end position="333"/>
    </location>
</feature>
<feature type="region of interest" description="Disordered" evidence="1">
    <location>
        <begin position="319"/>
        <end position="358"/>
    </location>
</feature>
<dbReference type="OrthoDB" id="3235609at2759"/>
<protein>
    <submittedName>
        <fullName evidence="2">Uncharacterized protein</fullName>
    </submittedName>
</protein>
<dbReference type="OMA" id="QANTHYT"/>
<sequence>MRRAERNVSQSERYYQLGGFMPHIYDLRSLSDIPDLNPDSPEVDLILGILPNGASYILIPESRYVRSRWRRFPPKEPLRPERFISLSPIHFSSKEALDKKLSTMVSKKKNKNGERRDRSKANTSYTVAGDALTKAGEARAYFEHQRIVAHILRGMWDMVKECSISPASWPSEVRILAFTCTLWTADTRGLQERERDPRILDVGWTEFQMAGVKAQSTDLRPMATTHCVHFENRILSNPGLKRTDCSYGGTQVLPEKAIGDRLRSQLSSLRESSNPSRVLLLTYDQRMSEKVLQALGIDTSRFTFGLSDMLCPRNFNPANRAHVSGLRDSSLRQSRSRSPRGRTEGIESRQRSPPASQCDTHDVVVVDVCAQYSALKPGSIPGGLRDSAKSLRVHDLPPPKSENARSSTQIRIDENGMCAGNDSRLLGLMWYSMATGAAIDEQREERWSSVPPAEYGGTSKLDETKFTPQAEDDEDVDPNDMILPTAQSTRPSSAAKPGPSADPDRWSDISSDEDY</sequence>
<feature type="region of interest" description="Disordered" evidence="1">
    <location>
        <begin position="441"/>
        <end position="515"/>
    </location>
</feature>
<reference evidence="2 3" key="1">
    <citation type="journal article" date="2012" name="Science">
        <title>The Paleozoic origin of enzymatic lignin decomposition reconstructed from 31 fungal genomes.</title>
        <authorList>
            <person name="Floudas D."/>
            <person name="Binder M."/>
            <person name="Riley R."/>
            <person name="Barry K."/>
            <person name="Blanchette R.A."/>
            <person name="Henrissat B."/>
            <person name="Martinez A.T."/>
            <person name="Otillar R."/>
            <person name="Spatafora J.W."/>
            <person name="Yadav J.S."/>
            <person name="Aerts A."/>
            <person name="Benoit I."/>
            <person name="Boyd A."/>
            <person name="Carlson A."/>
            <person name="Copeland A."/>
            <person name="Coutinho P.M."/>
            <person name="de Vries R.P."/>
            <person name="Ferreira P."/>
            <person name="Findley K."/>
            <person name="Foster B."/>
            <person name="Gaskell J."/>
            <person name="Glotzer D."/>
            <person name="Gorecki P."/>
            <person name="Heitman J."/>
            <person name="Hesse C."/>
            <person name="Hori C."/>
            <person name="Igarashi K."/>
            <person name="Jurgens J.A."/>
            <person name="Kallen N."/>
            <person name="Kersten P."/>
            <person name="Kohler A."/>
            <person name="Kuees U."/>
            <person name="Kumar T.K.A."/>
            <person name="Kuo A."/>
            <person name="LaButti K."/>
            <person name="Larrondo L.F."/>
            <person name="Lindquist E."/>
            <person name="Ling A."/>
            <person name="Lombard V."/>
            <person name="Lucas S."/>
            <person name="Lundell T."/>
            <person name="Martin R."/>
            <person name="McLaughlin D.J."/>
            <person name="Morgenstern I."/>
            <person name="Morin E."/>
            <person name="Murat C."/>
            <person name="Nagy L.G."/>
            <person name="Nolan M."/>
            <person name="Ohm R.A."/>
            <person name="Patyshakuliyeva A."/>
            <person name="Rokas A."/>
            <person name="Ruiz-Duenas F.J."/>
            <person name="Sabat G."/>
            <person name="Salamov A."/>
            <person name="Samejima M."/>
            <person name="Schmutz J."/>
            <person name="Slot J.C."/>
            <person name="St John F."/>
            <person name="Stenlid J."/>
            <person name="Sun H."/>
            <person name="Sun S."/>
            <person name="Syed K."/>
            <person name="Tsang A."/>
            <person name="Wiebenga A."/>
            <person name="Young D."/>
            <person name="Pisabarro A."/>
            <person name="Eastwood D.C."/>
            <person name="Martin F."/>
            <person name="Cullen D."/>
            <person name="Grigoriev I.V."/>
            <person name="Hibbett D.S."/>
        </authorList>
    </citation>
    <scope>NUCLEOTIDE SEQUENCE [LARGE SCALE GENOMIC DNA]</scope>
    <source>
        <strain evidence="2 3">MD-104</strain>
    </source>
</reference>
<dbReference type="Proteomes" id="UP000218811">
    <property type="component" value="Unassembled WGS sequence"/>
</dbReference>
<name>A0A2H3JJ17_WOLCO</name>